<reference evidence="1" key="1">
    <citation type="journal article" date="2020" name="bioRxiv">
        <title>Chromosome-level reference genome of the European wasp spider Argiope bruennichi: a resource for studies on range expansion and evolutionary adaptation.</title>
        <authorList>
            <person name="Sheffer M.M."/>
            <person name="Hoppe A."/>
            <person name="Krehenwinkel H."/>
            <person name="Uhl G."/>
            <person name="Kuss A.W."/>
            <person name="Jensen L."/>
            <person name="Jensen C."/>
            <person name="Gillespie R.G."/>
            <person name="Hoff K.J."/>
            <person name="Prost S."/>
        </authorList>
    </citation>
    <scope>NUCLEOTIDE SEQUENCE</scope>
</reference>
<dbReference type="EMBL" id="JABXBU010002231">
    <property type="protein sequence ID" value="KAF8764107.1"/>
    <property type="molecule type" value="Genomic_DNA"/>
</dbReference>
<dbReference type="Proteomes" id="UP000807504">
    <property type="component" value="Unassembled WGS sequence"/>
</dbReference>
<accession>A0A8T0E1U8</accession>
<dbReference type="Gene3D" id="3.30.760.10">
    <property type="entry name" value="RNA Cap, Translation Initiation Factor Eif4e"/>
    <property type="match status" value="1"/>
</dbReference>
<comment type="caution">
    <text evidence="1">The sequence shown here is derived from an EMBL/GenBank/DDBJ whole genome shotgun (WGS) entry which is preliminary data.</text>
</comment>
<proteinExistence type="predicted"/>
<keyword evidence="2" id="KW-1185">Reference proteome</keyword>
<dbReference type="InterPro" id="IPR023398">
    <property type="entry name" value="TIF_eIF4e-like"/>
</dbReference>
<dbReference type="SUPFAM" id="SSF55418">
    <property type="entry name" value="eIF4e-like"/>
    <property type="match status" value="1"/>
</dbReference>
<dbReference type="AlphaFoldDB" id="A0A8T0E1U8"/>
<protein>
    <submittedName>
        <fullName evidence="1">Uncharacterized protein</fullName>
    </submittedName>
</protein>
<evidence type="ECO:0000313" key="1">
    <source>
        <dbReference type="EMBL" id="KAF8764107.1"/>
    </source>
</evidence>
<name>A0A8T0E1U8_ARGBR</name>
<organism evidence="1 2">
    <name type="scientific">Argiope bruennichi</name>
    <name type="common">Wasp spider</name>
    <name type="synonym">Aranea bruennichi</name>
    <dbReference type="NCBI Taxonomy" id="94029"/>
    <lineage>
        <taxon>Eukaryota</taxon>
        <taxon>Metazoa</taxon>
        <taxon>Ecdysozoa</taxon>
        <taxon>Arthropoda</taxon>
        <taxon>Chelicerata</taxon>
        <taxon>Arachnida</taxon>
        <taxon>Araneae</taxon>
        <taxon>Araneomorphae</taxon>
        <taxon>Entelegynae</taxon>
        <taxon>Araneoidea</taxon>
        <taxon>Araneidae</taxon>
        <taxon>Argiope</taxon>
    </lineage>
</organism>
<gene>
    <name evidence="1" type="ORF">HNY73_022223</name>
</gene>
<reference evidence="1" key="2">
    <citation type="submission" date="2020-06" db="EMBL/GenBank/DDBJ databases">
        <authorList>
            <person name="Sheffer M."/>
        </authorList>
    </citation>
    <scope>NUCLEOTIDE SEQUENCE</scope>
</reference>
<evidence type="ECO:0000313" key="2">
    <source>
        <dbReference type="Proteomes" id="UP000807504"/>
    </source>
</evidence>
<sequence>MSKHCSYKGFWSLQCDDETTSSTCAIRTETMLQMLRKLPERYPELFPISPTSKNFPIKGNVLVIISEDSEEEIEKSAETIRSCVDFPFVMYYFKKRVSDFRVQNRYMHTPDFELYRFNNQDKGAVNFWKLIGQKGKLNTTADNLLPSQVTDRDHIRIPVSEEDFEKAVNEKGGKWILHCSDWESLDCLWKNLIRLYDTGVLVAIKSCTPRFVVSEISPNYKTKAIMCYTADADCKPCVKKAADSIFICTGYKFMMYYKSNAASKMGQYVHEGFNRVTKYMYTSSREIFEKDHLKRWKKINFDNEKHK</sequence>